<dbReference type="Proteomes" id="UP000663874">
    <property type="component" value="Unassembled WGS sequence"/>
</dbReference>
<dbReference type="SUPFAM" id="SSF51905">
    <property type="entry name" value="FAD/NAD(P)-binding domain"/>
    <property type="match status" value="1"/>
</dbReference>
<dbReference type="EMBL" id="CAJNOO010006522">
    <property type="protein sequence ID" value="CAF1449297.1"/>
    <property type="molecule type" value="Genomic_DNA"/>
</dbReference>
<dbReference type="InterPro" id="IPR036188">
    <property type="entry name" value="FAD/NAD-bd_sf"/>
</dbReference>
<dbReference type="InterPro" id="IPR055275">
    <property type="entry name" value="Ferredox_Rdtase"/>
</dbReference>
<evidence type="ECO:0000256" key="4">
    <source>
        <dbReference type="ARBA" id="ARBA00022857"/>
    </source>
</evidence>
<protein>
    <submittedName>
        <fullName evidence="6">Uncharacterized protein</fullName>
    </submittedName>
</protein>
<reference evidence="6" key="1">
    <citation type="submission" date="2021-02" db="EMBL/GenBank/DDBJ databases">
        <authorList>
            <person name="Nowell W R."/>
        </authorList>
    </citation>
    <scope>NUCLEOTIDE SEQUENCE</scope>
</reference>
<name>A0A815K8Z2_9BILA</name>
<dbReference type="Proteomes" id="UP000663882">
    <property type="component" value="Unassembled WGS sequence"/>
</dbReference>
<evidence type="ECO:0000313" key="7">
    <source>
        <dbReference type="EMBL" id="CAF1449297.1"/>
    </source>
</evidence>
<comment type="cofactor">
    <cofactor evidence="1">
        <name>FAD</name>
        <dbReference type="ChEBI" id="CHEBI:57692"/>
    </cofactor>
</comment>
<sequence length="95" mass="11397">EHERVRFIVNIHIENGQLRPQLYYRDRAIFIGIGNLLLDCARMLLTTIDYLAKIDITNILLDRFRQTRIGHIILVDRRRPIQLSFTIKEFHQLNK</sequence>
<dbReference type="EMBL" id="CAJOBE010005775">
    <property type="protein sequence ID" value="CAF3984782.1"/>
    <property type="molecule type" value="Genomic_DNA"/>
</dbReference>
<dbReference type="PANTHER" id="PTHR48467">
    <property type="entry name" value="GLUTAMATE SYNTHASE 1 [NADH], CHLOROPLASTIC-LIKE"/>
    <property type="match status" value="1"/>
</dbReference>
<proteinExistence type="predicted"/>
<dbReference type="AlphaFoldDB" id="A0A815K8Z2"/>
<evidence type="ECO:0000256" key="2">
    <source>
        <dbReference type="ARBA" id="ARBA00022630"/>
    </source>
</evidence>
<dbReference type="GO" id="GO:0016491">
    <property type="term" value="F:oxidoreductase activity"/>
    <property type="evidence" value="ECO:0007669"/>
    <property type="project" value="UniProtKB-KW"/>
</dbReference>
<organism evidence="6 10">
    <name type="scientific">Rotaria sordida</name>
    <dbReference type="NCBI Taxonomy" id="392033"/>
    <lineage>
        <taxon>Eukaryota</taxon>
        <taxon>Metazoa</taxon>
        <taxon>Spiralia</taxon>
        <taxon>Gnathifera</taxon>
        <taxon>Rotifera</taxon>
        <taxon>Eurotatoria</taxon>
        <taxon>Bdelloidea</taxon>
        <taxon>Philodinida</taxon>
        <taxon>Philodinidae</taxon>
        <taxon>Rotaria</taxon>
    </lineage>
</organism>
<keyword evidence="3" id="KW-0274">FAD</keyword>
<dbReference type="EMBL" id="CAJNOU010003389">
    <property type="protein sequence ID" value="CAF1387957.1"/>
    <property type="molecule type" value="Genomic_DNA"/>
</dbReference>
<evidence type="ECO:0000313" key="6">
    <source>
        <dbReference type="EMBL" id="CAF1387957.1"/>
    </source>
</evidence>
<evidence type="ECO:0000313" key="10">
    <source>
        <dbReference type="Proteomes" id="UP000663889"/>
    </source>
</evidence>
<evidence type="ECO:0000256" key="1">
    <source>
        <dbReference type="ARBA" id="ARBA00001974"/>
    </source>
</evidence>
<evidence type="ECO:0000313" key="9">
    <source>
        <dbReference type="EMBL" id="CAF4168981.1"/>
    </source>
</evidence>
<keyword evidence="2" id="KW-0285">Flavoprotein</keyword>
<accession>A0A815K8Z2</accession>
<keyword evidence="5" id="KW-0560">Oxidoreductase</keyword>
<evidence type="ECO:0000313" key="8">
    <source>
        <dbReference type="EMBL" id="CAF3984782.1"/>
    </source>
</evidence>
<evidence type="ECO:0000256" key="5">
    <source>
        <dbReference type="ARBA" id="ARBA00023002"/>
    </source>
</evidence>
<comment type="caution">
    <text evidence="6">The sequence shown here is derived from an EMBL/GenBank/DDBJ whole genome shotgun (WGS) entry which is preliminary data.</text>
</comment>
<evidence type="ECO:0000256" key="3">
    <source>
        <dbReference type="ARBA" id="ARBA00022827"/>
    </source>
</evidence>
<dbReference type="Gene3D" id="3.50.50.60">
    <property type="entry name" value="FAD/NAD(P)-binding domain"/>
    <property type="match status" value="1"/>
</dbReference>
<dbReference type="Proteomes" id="UP000663889">
    <property type="component" value="Unassembled WGS sequence"/>
</dbReference>
<dbReference type="OrthoDB" id="333024at2759"/>
<feature type="non-terminal residue" evidence="6">
    <location>
        <position position="1"/>
    </location>
</feature>
<dbReference type="Proteomes" id="UP000663823">
    <property type="component" value="Unassembled WGS sequence"/>
</dbReference>
<dbReference type="PANTHER" id="PTHR48467:SF1">
    <property type="entry name" value="GLUTAMATE SYNTHASE 1 [NADH], CHLOROPLASTIC-LIKE"/>
    <property type="match status" value="1"/>
</dbReference>
<gene>
    <name evidence="8" type="ORF">FNK824_LOCUS25068</name>
    <name evidence="9" type="ORF">OTI717_LOCUS37102</name>
    <name evidence="7" type="ORF">RFH988_LOCUS36680</name>
    <name evidence="6" type="ORF">SEV965_LOCUS30766</name>
</gene>
<keyword evidence="4" id="KW-0521">NADP</keyword>
<dbReference type="EMBL" id="CAJOAX010016952">
    <property type="protein sequence ID" value="CAF4168981.1"/>
    <property type="molecule type" value="Genomic_DNA"/>
</dbReference>